<dbReference type="EMBL" id="JAAGWZ010000003">
    <property type="protein sequence ID" value="NEM92012.1"/>
    <property type="molecule type" value="Genomic_DNA"/>
</dbReference>
<dbReference type="GO" id="GO:0004622">
    <property type="term" value="F:phosphatidylcholine lysophospholipase activity"/>
    <property type="evidence" value="ECO:0007669"/>
    <property type="project" value="TreeGrafter"/>
</dbReference>
<dbReference type="RefSeq" id="WP_163474068.1">
    <property type="nucleotide sequence ID" value="NZ_JAAGWZ010000003.1"/>
</dbReference>
<dbReference type="Gene3D" id="3.40.50.1110">
    <property type="entry name" value="SGNH hydrolase"/>
    <property type="match status" value="1"/>
</dbReference>
<proteinExistence type="predicted"/>
<name>A0A7C9PNZ9_9MICO</name>
<accession>A0A7C9PNZ9</accession>
<dbReference type="InterPro" id="IPR013830">
    <property type="entry name" value="SGNH_hydro"/>
</dbReference>
<feature type="transmembrane region" description="Helical" evidence="1">
    <location>
        <begin position="6"/>
        <end position="26"/>
    </location>
</feature>
<dbReference type="AlphaFoldDB" id="A0A7C9PNZ9"/>
<feature type="domain" description="SGNH hydrolase-type esterase" evidence="2">
    <location>
        <begin position="61"/>
        <end position="226"/>
    </location>
</feature>
<evidence type="ECO:0000313" key="3">
    <source>
        <dbReference type="EMBL" id="NEM92012.1"/>
    </source>
</evidence>
<reference evidence="3 4" key="1">
    <citation type="journal article" date="2014" name="Int. J. Syst. Evol. Microbiol.">
        <title>Description of Galbitalea soli gen. nov., sp. nov., and Frondihabitans sucicola sp. nov.</title>
        <authorList>
            <person name="Kim S.J."/>
            <person name="Lim J.M."/>
            <person name="Ahn J.H."/>
            <person name="Weon H.Y."/>
            <person name="Hamada M."/>
            <person name="Suzuki K."/>
            <person name="Ahn T.Y."/>
            <person name="Kwon S.W."/>
        </authorList>
    </citation>
    <scope>NUCLEOTIDE SEQUENCE [LARGE SCALE GENOMIC DNA]</scope>
    <source>
        <strain evidence="3 4">NBRC 108727</strain>
    </source>
</reference>
<evidence type="ECO:0000313" key="4">
    <source>
        <dbReference type="Proteomes" id="UP000479756"/>
    </source>
</evidence>
<evidence type="ECO:0000256" key="1">
    <source>
        <dbReference type="SAM" id="Phobius"/>
    </source>
</evidence>
<dbReference type="SUPFAM" id="SSF52266">
    <property type="entry name" value="SGNH hydrolase"/>
    <property type="match status" value="1"/>
</dbReference>
<keyword evidence="1" id="KW-0812">Transmembrane</keyword>
<keyword evidence="1" id="KW-1133">Transmembrane helix</keyword>
<keyword evidence="1" id="KW-0472">Membrane</keyword>
<sequence length="248" mass="27511">MEWWWFATALVVVVAIGLGLSGRYLYLRRRLWKSILEDSIPANARWWRDYRERTGELLYVALGDSAAQGIGGSNPGRGYVGQLVRHIRLTTGMTVRTINLGESGSTIGLAVANQLPKLATHDPDLVTVAIGANDMADFHPEQFERDVRRLFSALPPHAIVADLPTFHFLPLERNVVVANEIVHRVAAEFALAVAPLHQRTRRQGLWGVVTHFAGDLFHPNDRGYRVWASAFIPGVDAVLRRRGGAPPA</sequence>
<evidence type="ECO:0000259" key="2">
    <source>
        <dbReference type="Pfam" id="PF13472"/>
    </source>
</evidence>
<dbReference type="Pfam" id="PF13472">
    <property type="entry name" value="Lipase_GDSL_2"/>
    <property type="match status" value="1"/>
</dbReference>
<keyword evidence="3" id="KW-0378">Hydrolase</keyword>
<dbReference type="PANTHER" id="PTHR30383:SF5">
    <property type="entry name" value="SGNH HYDROLASE-TYPE ESTERASE DOMAIN-CONTAINING PROTEIN"/>
    <property type="match status" value="1"/>
</dbReference>
<dbReference type="InterPro" id="IPR036514">
    <property type="entry name" value="SGNH_hydro_sf"/>
</dbReference>
<comment type="caution">
    <text evidence="3">The sequence shown here is derived from an EMBL/GenBank/DDBJ whole genome shotgun (WGS) entry which is preliminary data.</text>
</comment>
<keyword evidence="4" id="KW-1185">Reference proteome</keyword>
<dbReference type="Proteomes" id="UP000479756">
    <property type="component" value="Unassembled WGS sequence"/>
</dbReference>
<protein>
    <submittedName>
        <fullName evidence="3">SGNH/GDSL hydrolase family protein</fullName>
    </submittedName>
</protein>
<dbReference type="PANTHER" id="PTHR30383">
    <property type="entry name" value="THIOESTERASE 1/PROTEASE 1/LYSOPHOSPHOLIPASE L1"/>
    <property type="match status" value="1"/>
</dbReference>
<organism evidence="3 4">
    <name type="scientific">Galbitalea soli</name>
    <dbReference type="NCBI Taxonomy" id="1268042"/>
    <lineage>
        <taxon>Bacteria</taxon>
        <taxon>Bacillati</taxon>
        <taxon>Actinomycetota</taxon>
        <taxon>Actinomycetes</taxon>
        <taxon>Micrococcales</taxon>
        <taxon>Microbacteriaceae</taxon>
        <taxon>Galbitalea</taxon>
    </lineage>
</organism>
<gene>
    <name evidence="3" type="ORF">G3T37_11675</name>
</gene>
<dbReference type="InterPro" id="IPR051532">
    <property type="entry name" value="Ester_Hydrolysis_Enzymes"/>
</dbReference>